<evidence type="ECO:0000256" key="3">
    <source>
        <dbReference type="ARBA" id="ARBA00022475"/>
    </source>
</evidence>
<evidence type="ECO:0000259" key="10">
    <source>
        <dbReference type="Pfam" id="PF21088"/>
    </source>
</evidence>
<dbReference type="EMBL" id="AFIJ01000023">
    <property type="protein sequence ID" value="EGL40681.1"/>
    <property type="molecule type" value="Genomic_DNA"/>
</dbReference>
<keyword evidence="12" id="KW-1185">Reference proteome</keyword>
<organism evidence="11 12">
    <name type="scientific">Megasphaera lornae</name>
    <dbReference type="NCBI Taxonomy" id="1000568"/>
    <lineage>
        <taxon>Bacteria</taxon>
        <taxon>Bacillati</taxon>
        <taxon>Bacillota</taxon>
        <taxon>Negativicutes</taxon>
        <taxon>Veillonellales</taxon>
        <taxon>Veillonellaceae</taxon>
        <taxon>Megasphaera</taxon>
    </lineage>
</organism>
<gene>
    <name evidence="11" type="ORF">HMPREF1039_1156</name>
</gene>
<dbReference type="Pfam" id="PF21088">
    <property type="entry name" value="MS_channel_1st"/>
    <property type="match status" value="1"/>
</dbReference>
<comment type="caution">
    <text evidence="11">The sequence shown here is derived from an EMBL/GenBank/DDBJ whole genome shotgun (WGS) entry which is preliminary data.</text>
</comment>
<dbReference type="InterPro" id="IPR010920">
    <property type="entry name" value="LSM_dom_sf"/>
</dbReference>
<evidence type="ECO:0000313" key="11">
    <source>
        <dbReference type="EMBL" id="EGL40681.1"/>
    </source>
</evidence>
<feature type="transmembrane region" description="Helical" evidence="7">
    <location>
        <begin position="107"/>
        <end position="136"/>
    </location>
</feature>
<sequence>MTVYPNSTAAVTSHVGRQVSSGLLSFEQVSHFLLAHGPNVVYAIIIFIIGRYIAKFCKKLISQMMRHADYDHTVNTFVSQIIYYGLLALVILSAVNKLGIPTNSFIAVFGAFGLAVGLAMQNNLANFASGILLLIFKPFKAGDWVSLPATEGTIKGIQLMNTVLITKDNKTVFIPNSQITSSQVTNSSYMEERYIPLLLDISYDNDHHQVIRLLKEVFRNDARILNADTAEIGIREFADNAVRIAAYPLVKNSHFIAVRYDLLSAIKDAFDAHHIVIPYPQRVVYMKAEATAEKK</sequence>
<dbReference type="SUPFAM" id="SSF82689">
    <property type="entry name" value="Mechanosensitive channel protein MscS (YggB), C-terminal domain"/>
    <property type="match status" value="1"/>
</dbReference>
<evidence type="ECO:0000256" key="6">
    <source>
        <dbReference type="ARBA" id="ARBA00023136"/>
    </source>
</evidence>
<dbReference type="SUPFAM" id="SSF82861">
    <property type="entry name" value="Mechanosensitive channel protein MscS (YggB), transmembrane region"/>
    <property type="match status" value="1"/>
</dbReference>
<dbReference type="PANTHER" id="PTHR30221:SF8">
    <property type="entry name" value="SMALL-CONDUCTANCE MECHANOSENSITIVE CHANNEL"/>
    <property type="match status" value="1"/>
</dbReference>
<dbReference type="InterPro" id="IPR045275">
    <property type="entry name" value="MscS_archaea/bacteria_type"/>
</dbReference>
<evidence type="ECO:0000256" key="1">
    <source>
        <dbReference type="ARBA" id="ARBA00004651"/>
    </source>
</evidence>
<feature type="transmembrane region" description="Helical" evidence="7">
    <location>
        <begin position="74"/>
        <end position="95"/>
    </location>
</feature>
<feature type="domain" description="Mechanosensitive ion channel MscS C-terminal" evidence="9">
    <location>
        <begin position="201"/>
        <end position="277"/>
    </location>
</feature>
<evidence type="ECO:0000259" key="8">
    <source>
        <dbReference type="Pfam" id="PF00924"/>
    </source>
</evidence>
<keyword evidence="5 7" id="KW-1133">Transmembrane helix</keyword>
<dbReference type="InterPro" id="IPR006685">
    <property type="entry name" value="MscS_channel_2nd"/>
</dbReference>
<keyword evidence="6 7" id="KW-0472">Membrane</keyword>
<evidence type="ECO:0000259" key="9">
    <source>
        <dbReference type="Pfam" id="PF21082"/>
    </source>
</evidence>
<dbReference type="InterPro" id="IPR049142">
    <property type="entry name" value="MS_channel_1st"/>
</dbReference>
<evidence type="ECO:0000256" key="2">
    <source>
        <dbReference type="ARBA" id="ARBA00008017"/>
    </source>
</evidence>
<comment type="subcellular location">
    <subcellularLocation>
        <location evidence="1">Cell membrane</location>
        <topology evidence="1">Multi-pass membrane protein</topology>
    </subcellularLocation>
</comment>
<dbReference type="Gene3D" id="1.10.287.1260">
    <property type="match status" value="1"/>
</dbReference>
<reference evidence="11 12" key="1">
    <citation type="submission" date="2011-04" db="EMBL/GenBank/DDBJ databases">
        <authorList>
            <person name="Harkins D.M."/>
            <person name="Madupu R."/>
            <person name="Durkin A.S."/>
            <person name="Torralba M."/>
            <person name="Methe B."/>
            <person name="Sutton G.G."/>
            <person name="Nelson K.E."/>
        </authorList>
    </citation>
    <scope>NUCLEOTIDE SEQUENCE [LARGE SCALE GENOMIC DNA]</scope>
    <source>
        <strain evidence="11 12">UPII 199-6</strain>
    </source>
</reference>
<evidence type="ECO:0000256" key="7">
    <source>
        <dbReference type="SAM" id="Phobius"/>
    </source>
</evidence>
<feature type="domain" description="Mechanosensitive ion channel transmembrane helices 2/3" evidence="10">
    <location>
        <begin position="80"/>
        <end position="121"/>
    </location>
</feature>
<dbReference type="Gene3D" id="3.30.70.100">
    <property type="match status" value="1"/>
</dbReference>
<feature type="domain" description="Mechanosensitive ion channel MscS" evidence="8">
    <location>
        <begin position="124"/>
        <end position="188"/>
    </location>
</feature>
<protein>
    <submittedName>
        <fullName evidence="11">Transporter, small conductance mechanosensitive ion channel MscS family protein</fullName>
    </submittedName>
</protein>
<dbReference type="InterPro" id="IPR011066">
    <property type="entry name" value="MscS_channel_C_sf"/>
</dbReference>
<evidence type="ECO:0000256" key="4">
    <source>
        <dbReference type="ARBA" id="ARBA00022692"/>
    </source>
</evidence>
<keyword evidence="4 7" id="KW-0812">Transmembrane</keyword>
<dbReference type="Pfam" id="PF00924">
    <property type="entry name" value="MS_channel_2nd"/>
    <property type="match status" value="1"/>
</dbReference>
<dbReference type="InterPro" id="IPR023408">
    <property type="entry name" value="MscS_beta-dom_sf"/>
</dbReference>
<keyword evidence="3" id="KW-1003">Cell membrane</keyword>
<evidence type="ECO:0000256" key="5">
    <source>
        <dbReference type="ARBA" id="ARBA00022989"/>
    </source>
</evidence>
<dbReference type="InterPro" id="IPR011014">
    <property type="entry name" value="MscS_channel_TM-2"/>
</dbReference>
<proteinExistence type="inferred from homology"/>
<dbReference type="Pfam" id="PF05552">
    <property type="entry name" value="MS_channel_1st_1"/>
    <property type="match status" value="1"/>
</dbReference>
<comment type="similarity">
    <text evidence="2">Belongs to the MscS (TC 1.A.23) family.</text>
</comment>
<dbReference type="RefSeq" id="WP_007391011.1">
    <property type="nucleotide sequence ID" value="NZ_AFIJ01000023.1"/>
</dbReference>
<feature type="transmembrane region" description="Helical" evidence="7">
    <location>
        <begin position="33"/>
        <end position="54"/>
    </location>
</feature>
<dbReference type="Gene3D" id="2.30.30.60">
    <property type="match status" value="1"/>
</dbReference>
<dbReference type="InterPro" id="IPR049278">
    <property type="entry name" value="MS_channel_C"/>
</dbReference>
<accession>A0ABN0D300</accession>
<evidence type="ECO:0000313" key="12">
    <source>
        <dbReference type="Proteomes" id="UP000004018"/>
    </source>
</evidence>
<dbReference type="SUPFAM" id="SSF50182">
    <property type="entry name" value="Sm-like ribonucleoproteins"/>
    <property type="match status" value="1"/>
</dbReference>
<dbReference type="PANTHER" id="PTHR30221">
    <property type="entry name" value="SMALL-CONDUCTANCE MECHANOSENSITIVE CHANNEL"/>
    <property type="match status" value="1"/>
</dbReference>
<dbReference type="Proteomes" id="UP000004018">
    <property type="component" value="Unassembled WGS sequence"/>
</dbReference>
<dbReference type="Pfam" id="PF21082">
    <property type="entry name" value="MS_channel_3rd"/>
    <property type="match status" value="1"/>
</dbReference>
<name>A0ABN0D300_9FIRM</name>
<dbReference type="InterPro" id="IPR008910">
    <property type="entry name" value="MSC_TM_helix"/>
</dbReference>